<feature type="transmembrane region" description="Helical" evidence="1">
    <location>
        <begin position="9"/>
        <end position="27"/>
    </location>
</feature>
<organism evidence="2 3">
    <name type="scientific">Streptococcus canis</name>
    <dbReference type="NCBI Taxonomy" id="1329"/>
    <lineage>
        <taxon>Bacteria</taxon>
        <taxon>Bacillati</taxon>
        <taxon>Bacillota</taxon>
        <taxon>Bacilli</taxon>
        <taxon>Lactobacillales</taxon>
        <taxon>Streptococcaceae</taxon>
        <taxon>Streptococcus</taxon>
    </lineage>
</organism>
<keyword evidence="1" id="KW-0812">Transmembrane</keyword>
<name>A0A3P5XT11_STRCB</name>
<sequence>MKNIKRNRFWIIYLIIAVIIGLLSVPLSKSFTRLDIKDFIGDVLNFSSIMTGFLGAMLGILASISKSTSLMKTIFETERAKLQLILSIIVPFGVGLVNIIICAIYRLLLQNKIDSNVISILFISLTLYFLLSSIVMITLIFVFYFFDDESKGTDIKQPKKRTE</sequence>
<feature type="transmembrane region" description="Helical" evidence="1">
    <location>
        <begin position="84"/>
        <end position="108"/>
    </location>
</feature>
<evidence type="ECO:0000313" key="3">
    <source>
        <dbReference type="Proteomes" id="UP000280759"/>
    </source>
</evidence>
<keyword evidence="1" id="KW-1133">Transmembrane helix</keyword>
<feature type="transmembrane region" description="Helical" evidence="1">
    <location>
        <begin position="120"/>
        <end position="146"/>
    </location>
</feature>
<proteinExistence type="predicted"/>
<keyword evidence="1" id="KW-0472">Membrane</keyword>
<protein>
    <submittedName>
        <fullName evidence="2">Uncharacterized protein</fullName>
    </submittedName>
</protein>
<accession>A0A3P5XT11</accession>
<gene>
    <name evidence="2" type="ORF">FMV2238Y02_24070</name>
</gene>
<keyword evidence="3" id="KW-1185">Reference proteome</keyword>
<evidence type="ECO:0000256" key="1">
    <source>
        <dbReference type="SAM" id="Phobius"/>
    </source>
</evidence>
<dbReference type="Proteomes" id="UP000280759">
    <property type="component" value="Unassembled WGS sequence"/>
</dbReference>
<dbReference type="RefSeq" id="WP_125075045.1">
    <property type="nucleotide sequence ID" value="NZ_CP053792.1"/>
</dbReference>
<dbReference type="EMBL" id="UXEP01000086">
    <property type="protein sequence ID" value="VDC43943.1"/>
    <property type="molecule type" value="Genomic_DNA"/>
</dbReference>
<feature type="transmembrane region" description="Helical" evidence="1">
    <location>
        <begin position="39"/>
        <end position="64"/>
    </location>
</feature>
<dbReference type="AlphaFoldDB" id="A0A3P5XT11"/>
<reference evidence="2 3" key="1">
    <citation type="submission" date="2018-10" db="EMBL/GenBank/DDBJ databases">
        <authorList>
            <consortium name="Molecular Microbiology and Infection Unit (UMMI)"/>
            <person name="Machado M."/>
        </authorList>
    </citation>
    <scope>NUCLEOTIDE SEQUENCE [LARGE SCALE GENOMIC DNA]</scope>
    <source>
        <strain evidence="2">FMV2238.02</strain>
    </source>
</reference>
<evidence type="ECO:0000313" key="2">
    <source>
        <dbReference type="EMBL" id="VDC43943.1"/>
    </source>
</evidence>